<evidence type="ECO:0000256" key="6">
    <source>
        <dbReference type="ARBA" id="ARBA00022691"/>
    </source>
</evidence>
<dbReference type="CDD" id="cd01335">
    <property type="entry name" value="Radical_SAM"/>
    <property type="match status" value="1"/>
</dbReference>
<dbReference type="Gene3D" id="3.20.20.70">
    <property type="entry name" value="Aldolase class I"/>
    <property type="match status" value="1"/>
</dbReference>
<feature type="binding site" evidence="13">
    <location>
        <position position="73"/>
    </location>
    <ligand>
        <name>[4Fe-4S] cluster</name>
        <dbReference type="ChEBI" id="CHEBI:49883"/>
        <note>4Fe-4S-S-AdoMet</note>
    </ligand>
</feature>
<feature type="domain" description="Radical SAM core" evidence="14">
    <location>
        <begin position="51"/>
        <end position="281"/>
    </location>
</feature>
<protein>
    <recommendedName>
        <fullName evidence="3 13">Biotin synthase</fullName>
        <ecNumber evidence="3 13">2.8.1.6</ecNumber>
    </recommendedName>
</protein>
<dbReference type="SFLD" id="SFLDG01278">
    <property type="entry name" value="biotin_synthase_like"/>
    <property type="match status" value="1"/>
</dbReference>
<dbReference type="GO" id="GO:0004076">
    <property type="term" value="F:biotin synthase activity"/>
    <property type="evidence" value="ECO:0007669"/>
    <property type="project" value="UniProtKB-EC"/>
</dbReference>
<evidence type="ECO:0000256" key="10">
    <source>
        <dbReference type="ARBA" id="ARBA00023004"/>
    </source>
</evidence>
<dbReference type="SFLD" id="SFLDG01060">
    <property type="entry name" value="BATS_domain_containing"/>
    <property type="match status" value="1"/>
</dbReference>
<dbReference type="InterPro" id="IPR006638">
    <property type="entry name" value="Elp3/MiaA/NifB-like_rSAM"/>
</dbReference>
<keyword evidence="6 13" id="KW-0949">S-adenosyl-L-methionine</keyword>
<comment type="similarity">
    <text evidence="2 13">Belongs to the radical SAM superfamily. Biotin synthase family.</text>
</comment>
<comment type="caution">
    <text evidence="15">The sequence shown here is derived from an EMBL/GenBank/DDBJ whole genome shotgun (WGS) entry which is preliminary data.</text>
</comment>
<dbReference type="Pfam" id="PF06968">
    <property type="entry name" value="BATS"/>
    <property type="match status" value="1"/>
</dbReference>
<dbReference type="InterPro" id="IPR007197">
    <property type="entry name" value="rSAM"/>
</dbReference>
<comment type="subunit">
    <text evidence="13">Homodimer.</text>
</comment>
<evidence type="ECO:0000259" key="14">
    <source>
        <dbReference type="PROSITE" id="PS51918"/>
    </source>
</evidence>
<evidence type="ECO:0000256" key="8">
    <source>
        <dbReference type="ARBA" id="ARBA00022723"/>
    </source>
</evidence>
<evidence type="ECO:0000313" key="16">
    <source>
        <dbReference type="Proteomes" id="UP001079657"/>
    </source>
</evidence>
<evidence type="ECO:0000256" key="7">
    <source>
        <dbReference type="ARBA" id="ARBA00022714"/>
    </source>
</evidence>
<dbReference type="PROSITE" id="PS51918">
    <property type="entry name" value="RADICAL_SAM"/>
    <property type="match status" value="1"/>
</dbReference>
<dbReference type="InterPro" id="IPR002684">
    <property type="entry name" value="Biotin_synth/BioAB"/>
</dbReference>
<keyword evidence="8 13" id="KW-0479">Metal-binding</keyword>
<feature type="binding site" evidence="13">
    <location>
        <position position="76"/>
    </location>
    <ligand>
        <name>[4Fe-4S] cluster</name>
        <dbReference type="ChEBI" id="CHEBI:49883"/>
        <note>4Fe-4S-S-AdoMet</note>
    </ligand>
</feature>
<evidence type="ECO:0000256" key="4">
    <source>
        <dbReference type="ARBA" id="ARBA00022485"/>
    </source>
</evidence>
<organism evidence="15 16">
    <name type="scientific">Clostridium ganghwense</name>
    <dbReference type="NCBI Taxonomy" id="312089"/>
    <lineage>
        <taxon>Bacteria</taxon>
        <taxon>Bacillati</taxon>
        <taxon>Bacillota</taxon>
        <taxon>Clostridia</taxon>
        <taxon>Eubacteriales</taxon>
        <taxon>Clostridiaceae</taxon>
        <taxon>Clostridium</taxon>
    </lineage>
</organism>
<evidence type="ECO:0000256" key="12">
    <source>
        <dbReference type="ARBA" id="ARBA00051157"/>
    </source>
</evidence>
<dbReference type="EC" id="2.8.1.6" evidence="3 13"/>
<feature type="binding site" evidence="13">
    <location>
        <position position="113"/>
    </location>
    <ligand>
        <name>[2Fe-2S] cluster</name>
        <dbReference type="ChEBI" id="CHEBI:190135"/>
    </ligand>
</feature>
<comment type="cofactor">
    <cofactor evidence="13">
        <name>[4Fe-4S] cluster</name>
        <dbReference type="ChEBI" id="CHEBI:49883"/>
    </cofactor>
    <text evidence="13">Binds 1 [4Fe-4S] cluster. The cluster is coordinated with 3 cysteines and an exchangeable S-adenosyl-L-methionine.</text>
</comment>
<dbReference type="PIRSF" id="PIRSF001619">
    <property type="entry name" value="Biotin_synth"/>
    <property type="match status" value="1"/>
</dbReference>
<dbReference type="Proteomes" id="UP001079657">
    <property type="component" value="Unassembled WGS sequence"/>
</dbReference>
<gene>
    <name evidence="13 15" type="primary">bioB</name>
    <name evidence="15" type="ORF">OXH55_09155</name>
</gene>
<evidence type="ECO:0000256" key="1">
    <source>
        <dbReference type="ARBA" id="ARBA00004942"/>
    </source>
</evidence>
<dbReference type="NCBIfam" id="TIGR00433">
    <property type="entry name" value="bioB"/>
    <property type="match status" value="1"/>
</dbReference>
<name>A0ABT4CRE6_9CLOT</name>
<comment type="cofactor">
    <cofactor evidence="13">
        <name>[2Fe-2S] cluster</name>
        <dbReference type="ChEBI" id="CHEBI:190135"/>
    </cofactor>
    <text evidence="13">Binds 1 [2Fe-2S] cluster. The cluster is coordinated with 3 cysteines and 1 arginine.</text>
</comment>
<dbReference type="PANTHER" id="PTHR22976:SF2">
    <property type="entry name" value="BIOTIN SYNTHASE, MITOCHONDRIAL"/>
    <property type="match status" value="1"/>
</dbReference>
<comment type="function">
    <text evidence="13">Catalyzes the conversion of dethiobiotin (DTB) to biotin by the insertion of a sulfur atom into dethiobiotin via a radical-based mechanism.</text>
</comment>
<feature type="binding site" evidence="13">
    <location>
        <position position="276"/>
    </location>
    <ligand>
        <name>[2Fe-2S] cluster</name>
        <dbReference type="ChEBI" id="CHEBI:190135"/>
    </ligand>
</feature>
<evidence type="ECO:0000313" key="15">
    <source>
        <dbReference type="EMBL" id="MCY6370796.1"/>
    </source>
</evidence>
<dbReference type="Pfam" id="PF04055">
    <property type="entry name" value="Radical_SAM"/>
    <property type="match status" value="1"/>
</dbReference>
<keyword evidence="11 13" id="KW-0411">Iron-sulfur</keyword>
<dbReference type="SMART" id="SM00876">
    <property type="entry name" value="BATS"/>
    <property type="match status" value="1"/>
</dbReference>
<comment type="catalytic activity">
    <reaction evidence="12 13">
        <text>(4R,5S)-dethiobiotin + (sulfur carrier)-SH + 2 reduced [2Fe-2S]-[ferredoxin] + 2 S-adenosyl-L-methionine = (sulfur carrier)-H + biotin + 2 5'-deoxyadenosine + 2 L-methionine + 2 oxidized [2Fe-2S]-[ferredoxin]</text>
        <dbReference type="Rhea" id="RHEA:22060"/>
        <dbReference type="Rhea" id="RHEA-COMP:10000"/>
        <dbReference type="Rhea" id="RHEA-COMP:10001"/>
        <dbReference type="Rhea" id="RHEA-COMP:14737"/>
        <dbReference type="Rhea" id="RHEA-COMP:14739"/>
        <dbReference type="ChEBI" id="CHEBI:17319"/>
        <dbReference type="ChEBI" id="CHEBI:29917"/>
        <dbReference type="ChEBI" id="CHEBI:33737"/>
        <dbReference type="ChEBI" id="CHEBI:33738"/>
        <dbReference type="ChEBI" id="CHEBI:57586"/>
        <dbReference type="ChEBI" id="CHEBI:57844"/>
        <dbReference type="ChEBI" id="CHEBI:59789"/>
        <dbReference type="ChEBI" id="CHEBI:64428"/>
        <dbReference type="ChEBI" id="CHEBI:149473"/>
        <dbReference type="EC" id="2.8.1.6"/>
    </reaction>
</comment>
<evidence type="ECO:0000256" key="2">
    <source>
        <dbReference type="ARBA" id="ARBA00010765"/>
    </source>
</evidence>
<accession>A0ABT4CRE6</accession>
<dbReference type="SFLD" id="SFLDS00029">
    <property type="entry name" value="Radical_SAM"/>
    <property type="match status" value="1"/>
</dbReference>
<dbReference type="HAMAP" id="MF_01694">
    <property type="entry name" value="BioB"/>
    <property type="match status" value="1"/>
</dbReference>
<dbReference type="RefSeq" id="WP_268049620.1">
    <property type="nucleotide sequence ID" value="NZ_JAPQES010000002.1"/>
</dbReference>
<dbReference type="SMART" id="SM00729">
    <property type="entry name" value="Elp3"/>
    <property type="match status" value="1"/>
</dbReference>
<keyword evidence="5 13" id="KW-0808">Transferase</keyword>
<evidence type="ECO:0000256" key="11">
    <source>
        <dbReference type="ARBA" id="ARBA00023014"/>
    </source>
</evidence>
<dbReference type="PANTHER" id="PTHR22976">
    <property type="entry name" value="BIOTIN SYNTHASE"/>
    <property type="match status" value="1"/>
</dbReference>
<evidence type="ECO:0000256" key="9">
    <source>
        <dbReference type="ARBA" id="ARBA00022756"/>
    </source>
</evidence>
<feature type="binding site" evidence="13">
    <location>
        <position position="146"/>
    </location>
    <ligand>
        <name>[2Fe-2S] cluster</name>
        <dbReference type="ChEBI" id="CHEBI:190135"/>
    </ligand>
</feature>
<keyword evidence="9 13" id="KW-0093">Biotin biosynthesis</keyword>
<dbReference type="InterPro" id="IPR058240">
    <property type="entry name" value="rSAM_sf"/>
</dbReference>
<dbReference type="SUPFAM" id="SSF102114">
    <property type="entry name" value="Radical SAM enzymes"/>
    <property type="match status" value="1"/>
</dbReference>
<keyword evidence="10 13" id="KW-0408">Iron</keyword>
<keyword evidence="7 13" id="KW-0001">2Fe-2S</keyword>
<feature type="binding site" evidence="13">
    <location>
        <position position="206"/>
    </location>
    <ligand>
        <name>[2Fe-2S] cluster</name>
        <dbReference type="ChEBI" id="CHEBI:190135"/>
    </ligand>
</feature>
<keyword evidence="4 13" id="KW-0004">4Fe-4S</keyword>
<evidence type="ECO:0000256" key="5">
    <source>
        <dbReference type="ARBA" id="ARBA00022679"/>
    </source>
</evidence>
<dbReference type="EMBL" id="JAPQES010000002">
    <property type="protein sequence ID" value="MCY6370796.1"/>
    <property type="molecule type" value="Genomic_DNA"/>
</dbReference>
<reference evidence="15" key="1">
    <citation type="submission" date="2022-12" db="EMBL/GenBank/DDBJ databases">
        <authorList>
            <person name="Wang J."/>
        </authorList>
    </citation>
    <scope>NUCLEOTIDE SEQUENCE</scope>
    <source>
        <strain evidence="15">HY-42-06</strain>
    </source>
</reference>
<feature type="binding site" evidence="13">
    <location>
        <position position="69"/>
    </location>
    <ligand>
        <name>[4Fe-4S] cluster</name>
        <dbReference type="ChEBI" id="CHEBI:49883"/>
        <note>4Fe-4S-S-AdoMet</note>
    </ligand>
</feature>
<dbReference type="InterPro" id="IPR013785">
    <property type="entry name" value="Aldolase_TIM"/>
</dbReference>
<dbReference type="InterPro" id="IPR010722">
    <property type="entry name" value="BATS_dom"/>
</dbReference>
<proteinExistence type="inferred from homology"/>
<comment type="pathway">
    <text evidence="1 13">Cofactor biosynthesis; biotin biosynthesis; biotin from 7,8-diaminononanoate: step 2/2.</text>
</comment>
<evidence type="ECO:0000256" key="13">
    <source>
        <dbReference type="HAMAP-Rule" id="MF_01694"/>
    </source>
</evidence>
<evidence type="ECO:0000256" key="3">
    <source>
        <dbReference type="ARBA" id="ARBA00012236"/>
    </source>
</evidence>
<dbReference type="InterPro" id="IPR024177">
    <property type="entry name" value="Biotin_synthase"/>
</dbReference>
<keyword evidence="16" id="KW-1185">Reference proteome</keyword>
<sequence length="326" mass="36241">MKEFIINIKEKILNGGSIEFEEALKIINIDGNDSETLGVLFEGANQIRKRFLGNKVDLCTIINGKSGRCSEDCKYCAQSAHYNTGVKEYKLLKYEEILDRALEVQGQGAHRFSIVTSGKGISSEEELDKLVEIYSRLRKDTTLNLCASHGIVSYEQLKRLREAGVSMYHHNIETSSSNYSNICTTHTYEDRIKTVKNVQKSGMDICCGGIIGMGESAEDRVKMAFEIKELGIKSVPINVLTPIKGTPCENIEILLPLQILKTMSVFRYIIPDAYIRYAGGRMALKDKQALGFRAGVNAALVGNYLTSIGSKIEDDKEMISCLGLEI</sequence>